<protein>
    <submittedName>
        <fullName evidence="1">Uncharacterized protein</fullName>
    </submittedName>
</protein>
<organism evidence="1 2">
    <name type="scientific">Durusdinium trenchii</name>
    <dbReference type="NCBI Taxonomy" id="1381693"/>
    <lineage>
        <taxon>Eukaryota</taxon>
        <taxon>Sar</taxon>
        <taxon>Alveolata</taxon>
        <taxon>Dinophyceae</taxon>
        <taxon>Suessiales</taxon>
        <taxon>Symbiodiniaceae</taxon>
        <taxon>Durusdinium</taxon>
    </lineage>
</organism>
<sequence length="174" mass="18831">VCDAAHRVCDRCSSAGVTWQAGHDAFEATHGPEDPNTVYISGFGAREGDPAFSEVQDSVSIATLAEQLGISEQAVREYLIHALGGAQELLQEVEREIGSLPPDHEFAVAAFWTVASGRAHSARAKAQRRLEDHRRVRIRHLTSTGPGSAAPTLIQDAAHDPYAREVLQKNAKLE</sequence>
<proteinExistence type="predicted"/>
<evidence type="ECO:0000313" key="1">
    <source>
        <dbReference type="EMBL" id="CAK9014821.1"/>
    </source>
</evidence>
<evidence type="ECO:0000313" key="2">
    <source>
        <dbReference type="Proteomes" id="UP001642484"/>
    </source>
</evidence>
<dbReference type="Proteomes" id="UP001642484">
    <property type="component" value="Unassembled WGS sequence"/>
</dbReference>
<gene>
    <name evidence="1" type="ORF">CCMP2556_LOCUS11858</name>
</gene>
<name>A0ABP0JK82_9DINO</name>
<comment type="caution">
    <text evidence="1">The sequence shown here is derived from an EMBL/GenBank/DDBJ whole genome shotgun (WGS) entry which is preliminary data.</text>
</comment>
<accession>A0ABP0JK82</accession>
<reference evidence="1 2" key="1">
    <citation type="submission" date="2024-02" db="EMBL/GenBank/DDBJ databases">
        <authorList>
            <person name="Chen Y."/>
            <person name="Shah S."/>
            <person name="Dougan E. K."/>
            <person name="Thang M."/>
            <person name="Chan C."/>
        </authorList>
    </citation>
    <scope>NUCLEOTIDE SEQUENCE [LARGE SCALE GENOMIC DNA]</scope>
</reference>
<feature type="non-terminal residue" evidence="1">
    <location>
        <position position="174"/>
    </location>
</feature>
<keyword evidence="2" id="KW-1185">Reference proteome</keyword>
<feature type="non-terminal residue" evidence="1">
    <location>
        <position position="1"/>
    </location>
</feature>
<dbReference type="EMBL" id="CAXAMN010005636">
    <property type="protein sequence ID" value="CAK9014821.1"/>
    <property type="molecule type" value="Genomic_DNA"/>
</dbReference>